<dbReference type="Gene3D" id="1.10.472.10">
    <property type="entry name" value="Cyclin-like"/>
    <property type="match status" value="1"/>
</dbReference>
<evidence type="ECO:0000256" key="1">
    <source>
        <dbReference type="SAM" id="SignalP"/>
    </source>
</evidence>
<dbReference type="Pfam" id="PF00314">
    <property type="entry name" value="Thaumatin"/>
    <property type="match status" value="1"/>
</dbReference>
<organism evidence="2">
    <name type="scientific">Absidia glauca</name>
    <name type="common">Pin mould</name>
    <dbReference type="NCBI Taxonomy" id="4829"/>
    <lineage>
        <taxon>Eukaryota</taxon>
        <taxon>Fungi</taxon>
        <taxon>Fungi incertae sedis</taxon>
        <taxon>Mucoromycota</taxon>
        <taxon>Mucoromycotina</taxon>
        <taxon>Mucoromycetes</taxon>
        <taxon>Mucorales</taxon>
        <taxon>Cunninghamellaceae</taxon>
        <taxon>Absidia</taxon>
    </lineage>
</organism>
<dbReference type="EMBL" id="LT553804">
    <property type="protein sequence ID" value="SAM02341.1"/>
    <property type="molecule type" value="Genomic_DNA"/>
</dbReference>
<reference evidence="2" key="1">
    <citation type="submission" date="2016-04" db="EMBL/GenBank/DDBJ databases">
        <authorList>
            <person name="Evans L.H."/>
            <person name="Alamgir A."/>
            <person name="Owens N."/>
            <person name="Weber N.D."/>
            <person name="Virtaneva K."/>
            <person name="Barbian K."/>
            <person name="Babar A."/>
            <person name="Rosenke K."/>
        </authorList>
    </citation>
    <scope>NUCLEOTIDE SEQUENCE [LARGE SCALE GENOMIC DNA]</scope>
    <source>
        <strain evidence="2">CBS 101.48</strain>
    </source>
</reference>
<evidence type="ECO:0000313" key="3">
    <source>
        <dbReference type="Proteomes" id="UP000078561"/>
    </source>
</evidence>
<dbReference type="InParanoid" id="A0A163JPK9"/>
<dbReference type="InterPro" id="IPR001938">
    <property type="entry name" value="Thaumatin"/>
</dbReference>
<gene>
    <name evidence="2" type="primary">ABSGL_08120.1 scaffold 9591</name>
</gene>
<dbReference type="SUPFAM" id="SSF49870">
    <property type="entry name" value="Osmotin, thaumatin-like protein"/>
    <property type="match status" value="1"/>
</dbReference>
<evidence type="ECO:0000313" key="2">
    <source>
        <dbReference type="EMBL" id="SAM02341.1"/>
    </source>
</evidence>
<dbReference type="SMART" id="SM00205">
    <property type="entry name" value="THN"/>
    <property type="match status" value="1"/>
</dbReference>
<dbReference type="AlphaFoldDB" id="A0A163JPK9"/>
<feature type="chain" id="PRO_5007843470" evidence="1">
    <location>
        <begin position="23"/>
        <end position="411"/>
    </location>
</feature>
<accession>A0A163JPK9</accession>
<dbReference type="PANTHER" id="PTHR31013:SF2">
    <property type="entry name" value="THAUMATIN-LIKE PROTEIN"/>
    <property type="match status" value="1"/>
</dbReference>
<dbReference type="PROSITE" id="PS51367">
    <property type="entry name" value="THAUMATIN_2"/>
    <property type="match status" value="1"/>
</dbReference>
<keyword evidence="3" id="KW-1185">Reference proteome</keyword>
<name>A0A163JPK9_ABSGL</name>
<dbReference type="Proteomes" id="UP000078561">
    <property type="component" value="Unassembled WGS sequence"/>
</dbReference>
<sequence length="411" mass="44978">MRLTDVFYATAVLMMTTGVVQGGTRSIAINNNCPESISVGVLTNGQGNPDERFDLSPHGSKTISKPDTWGGRVFGQPNCSGGGPHCGNAGAANPATLAEFFFKGANGKDYYDISLVDGYNIPASITPQGGGGGSGKECGKSDCQKLPDCPDNLAIKDGSGKVVGCQSTCSKTGDPQHCCVGRPPPTTLLPRKRPLHGEDTTDDDECERPMLIRRPSRRNCTNYTQACLLLHAIELNRRQTLHPRCIAYLANYVVKAWETHPDEIKVRQLYQLMQKLLTTTAIQQPTLEKALFWFCQNTASTPTPCPNVTLLIAIGYIERLNKKCDLVRGTVGCGSRLIMIAYLMAAKFLHDNLQLIIHTSSSVLPTTTKTTTLSSTSSSSPYTRPKERYLRIMRLELEFIPMGSNFRYPRP</sequence>
<keyword evidence="1" id="KW-0732">Signal</keyword>
<dbReference type="OrthoDB" id="244495at2759"/>
<proteinExistence type="predicted"/>
<dbReference type="Gene3D" id="2.60.110.10">
    <property type="entry name" value="Thaumatin"/>
    <property type="match status" value="1"/>
</dbReference>
<feature type="signal peptide" evidence="1">
    <location>
        <begin position="1"/>
        <end position="22"/>
    </location>
</feature>
<dbReference type="PANTHER" id="PTHR31013">
    <property type="entry name" value="THAUMATIN FAMILY PROTEIN-RELATED"/>
    <property type="match status" value="1"/>
</dbReference>
<protein>
    <submittedName>
        <fullName evidence="2">Uncharacterized protein</fullName>
    </submittedName>
</protein>
<dbReference type="InterPro" id="IPR037176">
    <property type="entry name" value="Osmotin/thaumatin-like_sf"/>
</dbReference>